<protein>
    <submittedName>
        <fullName evidence="7">Muts-like protein</fullName>
    </submittedName>
</protein>
<gene>
    <name evidence="7" type="ORF">LtaPh_2918500</name>
</gene>
<dbReference type="GO" id="GO:0030983">
    <property type="term" value="F:mismatched DNA binding"/>
    <property type="evidence" value="ECO:0007669"/>
    <property type="project" value="InterPro"/>
</dbReference>
<feature type="region of interest" description="Disordered" evidence="5">
    <location>
        <begin position="534"/>
        <end position="569"/>
    </location>
</feature>
<feature type="region of interest" description="Disordered" evidence="5">
    <location>
        <begin position="25"/>
        <end position="44"/>
    </location>
</feature>
<proteinExistence type="inferred from homology"/>
<evidence type="ECO:0000256" key="5">
    <source>
        <dbReference type="SAM" id="MobiDB-lite"/>
    </source>
</evidence>
<accession>A0A640KSK3</accession>
<dbReference type="OrthoDB" id="29596at2759"/>
<reference evidence="7" key="1">
    <citation type="submission" date="2019-11" db="EMBL/GenBank/DDBJ databases">
        <title>Leishmania tarentolae CDS.</title>
        <authorList>
            <person name="Goto Y."/>
            <person name="Yamagishi J."/>
        </authorList>
    </citation>
    <scope>NUCLEOTIDE SEQUENCE [LARGE SCALE GENOMIC DNA]</scope>
    <source>
        <strain evidence="7">Parrot Tar II</strain>
    </source>
</reference>
<dbReference type="EMBL" id="BLBS01000041">
    <property type="protein sequence ID" value="GET90459.1"/>
    <property type="molecule type" value="Genomic_DNA"/>
</dbReference>
<evidence type="ECO:0000256" key="2">
    <source>
        <dbReference type="ARBA" id="ARBA00022741"/>
    </source>
</evidence>
<dbReference type="Gene3D" id="3.40.50.300">
    <property type="entry name" value="P-loop containing nucleotide triphosphate hydrolases"/>
    <property type="match status" value="1"/>
</dbReference>
<organism evidence="7 8">
    <name type="scientific">Leishmania tarentolae</name>
    <name type="common">Sauroleishmania tarentolae</name>
    <dbReference type="NCBI Taxonomy" id="5689"/>
    <lineage>
        <taxon>Eukaryota</taxon>
        <taxon>Discoba</taxon>
        <taxon>Euglenozoa</taxon>
        <taxon>Kinetoplastea</taxon>
        <taxon>Metakinetoplastina</taxon>
        <taxon>Trypanosomatida</taxon>
        <taxon>Trypanosomatidae</taxon>
        <taxon>Leishmaniinae</taxon>
        <taxon>Leishmania</taxon>
        <taxon>lizard Leishmania</taxon>
    </lineage>
</organism>
<evidence type="ECO:0000313" key="7">
    <source>
        <dbReference type="EMBL" id="GET90459.1"/>
    </source>
</evidence>
<comment type="caution">
    <text evidence="7">The sequence shown here is derived from an EMBL/GenBank/DDBJ whole genome shotgun (WGS) entry which is preliminary data.</text>
</comment>
<dbReference type="Gene3D" id="1.10.1420.10">
    <property type="match status" value="1"/>
</dbReference>
<dbReference type="SUPFAM" id="SSF48334">
    <property type="entry name" value="DNA repair protein MutS, domain III"/>
    <property type="match status" value="1"/>
</dbReference>
<dbReference type="PANTHER" id="PTHR11361:SF20">
    <property type="entry name" value="MUTS PROTEIN HOMOLOG 5"/>
    <property type="match status" value="1"/>
</dbReference>
<dbReference type="InterPro" id="IPR036187">
    <property type="entry name" value="DNA_mismatch_repair_MutS_sf"/>
</dbReference>
<dbReference type="SMART" id="SM00533">
    <property type="entry name" value="MUTSd"/>
    <property type="match status" value="1"/>
</dbReference>
<dbReference type="InterPro" id="IPR027417">
    <property type="entry name" value="P-loop_NTPase"/>
</dbReference>
<feature type="compositionally biased region" description="Acidic residues" evidence="5">
    <location>
        <begin position="30"/>
        <end position="41"/>
    </location>
</feature>
<evidence type="ECO:0000256" key="4">
    <source>
        <dbReference type="ARBA" id="ARBA00023125"/>
    </source>
</evidence>
<dbReference type="Pfam" id="PF05192">
    <property type="entry name" value="MutS_III"/>
    <property type="match status" value="1"/>
</dbReference>
<dbReference type="PROSITE" id="PS00486">
    <property type="entry name" value="DNA_MISMATCH_REPAIR_2"/>
    <property type="match status" value="1"/>
</dbReference>
<dbReference type="InterPro" id="IPR000432">
    <property type="entry name" value="DNA_mismatch_repair_MutS_C"/>
</dbReference>
<dbReference type="PANTHER" id="PTHR11361">
    <property type="entry name" value="DNA MISMATCH REPAIR PROTEIN MUTS FAMILY MEMBER"/>
    <property type="match status" value="1"/>
</dbReference>
<dbReference type="InterPro" id="IPR045076">
    <property type="entry name" value="MutS"/>
</dbReference>
<dbReference type="Pfam" id="PF00488">
    <property type="entry name" value="MutS_V"/>
    <property type="match status" value="1"/>
</dbReference>
<comment type="similarity">
    <text evidence="1">Belongs to the DNA mismatch repair MutS family.</text>
</comment>
<dbReference type="AlphaFoldDB" id="A0A640KSK3"/>
<keyword evidence="8" id="KW-1185">Reference proteome</keyword>
<dbReference type="GO" id="GO:0006298">
    <property type="term" value="P:mismatch repair"/>
    <property type="evidence" value="ECO:0007669"/>
    <property type="project" value="InterPro"/>
</dbReference>
<evidence type="ECO:0000256" key="3">
    <source>
        <dbReference type="ARBA" id="ARBA00022840"/>
    </source>
</evidence>
<dbReference type="SMART" id="SM00534">
    <property type="entry name" value="MUTSac"/>
    <property type="match status" value="1"/>
</dbReference>
<dbReference type="GO" id="GO:0051026">
    <property type="term" value="P:chiasma assembly"/>
    <property type="evidence" value="ECO:0007669"/>
    <property type="project" value="TreeGrafter"/>
</dbReference>
<dbReference type="GO" id="GO:0140664">
    <property type="term" value="F:ATP-dependent DNA damage sensor activity"/>
    <property type="evidence" value="ECO:0007669"/>
    <property type="project" value="InterPro"/>
</dbReference>
<keyword evidence="3" id="KW-0067">ATP-binding</keyword>
<dbReference type="VEuPathDB" id="TriTrypDB:LtaPh_2918500"/>
<feature type="region of interest" description="Disordered" evidence="5">
    <location>
        <begin position="1006"/>
        <end position="1030"/>
    </location>
</feature>
<evidence type="ECO:0000313" key="8">
    <source>
        <dbReference type="Proteomes" id="UP000419144"/>
    </source>
</evidence>
<dbReference type="GO" id="GO:0005524">
    <property type="term" value="F:ATP binding"/>
    <property type="evidence" value="ECO:0007669"/>
    <property type="project" value="UniProtKB-KW"/>
</dbReference>
<evidence type="ECO:0000256" key="1">
    <source>
        <dbReference type="ARBA" id="ARBA00006271"/>
    </source>
</evidence>
<dbReference type="InterPro" id="IPR007696">
    <property type="entry name" value="DNA_mismatch_repair_MutS_core"/>
</dbReference>
<dbReference type="SUPFAM" id="SSF52540">
    <property type="entry name" value="P-loop containing nucleoside triphosphate hydrolases"/>
    <property type="match status" value="1"/>
</dbReference>
<evidence type="ECO:0000259" key="6">
    <source>
        <dbReference type="PROSITE" id="PS00486"/>
    </source>
</evidence>
<feature type="domain" description="DNA mismatch repair proteins mutS family" evidence="6">
    <location>
        <begin position="854"/>
        <end position="870"/>
    </location>
</feature>
<keyword evidence="2" id="KW-0547">Nucleotide-binding</keyword>
<sequence>MQHAAGGVFENAYERGVVHGRVQLSSNSDSESDEGAGDDGVDTSIKPPPAEVTALCWCAASVGVARFLCAECRIEVFEVPVCMVAGEIVRRRCGGPPTPAATIQSKAGGGLLSSHSTRGNATGSCGDVRIVAHEDIPPSLLWLVRYLQVHQPQVLLPHPGSEALGDLIALVAEQTPVEIIRLSATTAFCGSEALPRLAAMYPAQEQELAARFHADRTAMMCSMAALLHFVAAVQSNVADVVERDALHALYLDDACAEALQITRTERHPSSGQGRGRAKEGLSLRGLLSTAQSSVGRAMLRQWIALPCCDAAEIETRQSVVAFFADPLHHDIATRLRAALHKVRSTTHVFTLMRSGRALHKHYVSLYQTMRGIITVQGLLATVAHEVGRLYVLLQSIRVEPLRAMVASLDSAVIGVSGRRHGGSAVRGAADARQDQRPHYPTVPTMEAPFSFDSSVLNAVRICDGADTVLDELRVRFRELQLSLQVKAEAAFAELPWTLRARLSLRCVYTAPHGYLLCVPAAELEALLPVKDATDEDNLGGEGHSDDAGQPASWCSDGGDNETTGPLGVDAALRSPTVTEILPSLSPAERVRSVMADSFRWRLHHATEAGEFCFKSAAMEELDTCVGDLQRRVQQREEQVRRELDTSLLYNSLHLLRPTRALGELDCLLSFARVSSQEGWCRPEIVVPGGGRAPPHEERREEAVEGILEIEDGWHPLLSRHVGMQQLIPFSLHLRTSTDRVCLVLGVNGSGKSVFMGAVAQIVFLAHLGCHVPAATARLSLVSSIFAPSSSLFASFSSVPPRSAWSAADVAASAPGSFYGECVALHRVLHFVAGQQRTRQAFHNNLNDSHMTGRALVLLDEFGRGTSPEDGCALLKATLQYFADGGESRGGGERGNSGAPLVLCATHLVEMLDLPRPRVAPGLPTVNDAWECGAVVGAHRIHSTVAERTDTAAAAVPVPSEPVAHERQHRPGSLYRTADAPLPLEWVKIYEMETHATYAADKDGLTGSESLHSRNGKRIPLRVPGDSGKRLPVDVTPTYQPVCLTPHAGPRRRQDWERHCSILLAAGPAIGRQCGLDEELLRYWETTLCALHRLP</sequence>
<name>A0A640KSK3_LEITA</name>
<dbReference type="Proteomes" id="UP000419144">
    <property type="component" value="Unassembled WGS sequence"/>
</dbReference>
<keyword evidence="4" id="KW-0238">DNA-binding</keyword>
<dbReference type="GO" id="GO:0005634">
    <property type="term" value="C:nucleus"/>
    <property type="evidence" value="ECO:0007669"/>
    <property type="project" value="TreeGrafter"/>
</dbReference>